<accession>A0A2P7QI93</accession>
<evidence type="ECO:0000313" key="3">
    <source>
        <dbReference type="Proteomes" id="UP000241167"/>
    </source>
</evidence>
<dbReference type="EMBL" id="PXYI01000008">
    <property type="protein sequence ID" value="PSJ37646.1"/>
    <property type="molecule type" value="Genomic_DNA"/>
</dbReference>
<gene>
    <name evidence="2" type="ORF">C7I55_21510</name>
</gene>
<proteinExistence type="predicted"/>
<keyword evidence="3" id="KW-1185">Reference proteome</keyword>
<organism evidence="2 3">
    <name type="scientific">Allosphingosinicella deserti</name>
    <dbReference type="NCBI Taxonomy" id="2116704"/>
    <lineage>
        <taxon>Bacteria</taxon>
        <taxon>Pseudomonadati</taxon>
        <taxon>Pseudomonadota</taxon>
        <taxon>Alphaproteobacteria</taxon>
        <taxon>Sphingomonadales</taxon>
        <taxon>Sphingomonadaceae</taxon>
        <taxon>Allosphingosinicella</taxon>
    </lineage>
</organism>
<feature type="region of interest" description="Disordered" evidence="1">
    <location>
        <begin position="1"/>
        <end position="61"/>
    </location>
</feature>
<protein>
    <submittedName>
        <fullName evidence="2">Uncharacterized protein</fullName>
    </submittedName>
</protein>
<dbReference type="RefSeq" id="WP_106515090.1">
    <property type="nucleotide sequence ID" value="NZ_PXYI01000008.1"/>
</dbReference>
<reference evidence="2 3" key="1">
    <citation type="submission" date="2018-03" db="EMBL/GenBank/DDBJ databases">
        <title>The draft genome of Sphingosinicella sp. GL-C-18.</title>
        <authorList>
            <person name="Liu L."/>
            <person name="Li L."/>
            <person name="Liang L."/>
            <person name="Zhang X."/>
            <person name="Wang T."/>
        </authorList>
    </citation>
    <scope>NUCLEOTIDE SEQUENCE [LARGE SCALE GENOMIC DNA]</scope>
    <source>
        <strain evidence="2 3">GL-C-18</strain>
    </source>
</reference>
<dbReference type="AlphaFoldDB" id="A0A2P7QI93"/>
<sequence>MHDEDEQPEASGGSEPGDDAVRPQQGGEGGTTRFGMEDGDNTEVPATGGGAAEEAPPERPR</sequence>
<dbReference type="Proteomes" id="UP000241167">
    <property type="component" value="Unassembled WGS sequence"/>
</dbReference>
<evidence type="ECO:0000313" key="2">
    <source>
        <dbReference type="EMBL" id="PSJ37646.1"/>
    </source>
</evidence>
<evidence type="ECO:0000256" key="1">
    <source>
        <dbReference type="SAM" id="MobiDB-lite"/>
    </source>
</evidence>
<name>A0A2P7QI93_9SPHN</name>
<comment type="caution">
    <text evidence="2">The sequence shown here is derived from an EMBL/GenBank/DDBJ whole genome shotgun (WGS) entry which is preliminary data.</text>
</comment>